<dbReference type="Proteomes" id="UP000325672">
    <property type="component" value="Unassembled WGS sequence"/>
</dbReference>
<dbReference type="EMBL" id="ML743578">
    <property type="protein sequence ID" value="KAE8137369.1"/>
    <property type="molecule type" value="Genomic_DNA"/>
</dbReference>
<dbReference type="GeneID" id="43638841"/>
<accession>A0A5N6SU61</accession>
<name>A0A5N6SU61_ASPPS</name>
<reference evidence="2 3" key="1">
    <citation type="submission" date="2019-04" db="EMBL/GenBank/DDBJ databases">
        <title>Friends and foes A comparative genomics study of 23 Aspergillus species from section Flavi.</title>
        <authorList>
            <consortium name="DOE Joint Genome Institute"/>
            <person name="Kjaerbolling I."/>
            <person name="Vesth T."/>
            <person name="Frisvad J.C."/>
            <person name="Nybo J.L."/>
            <person name="Theobald S."/>
            <person name="Kildgaard S."/>
            <person name="Isbrandt T."/>
            <person name="Kuo A."/>
            <person name="Sato A."/>
            <person name="Lyhne E.K."/>
            <person name="Kogle M.E."/>
            <person name="Wiebenga A."/>
            <person name="Kun R.S."/>
            <person name="Lubbers R.J."/>
            <person name="Makela M.R."/>
            <person name="Barry K."/>
            <person name="Chovatia M."/>
            <person name="Clum A."/>
            <person name="Daum C."/>
            <person name="Haridas S."/>
            <person name="He G."/>
            <person name="LaButti K."/>
            <person name="Lipzen A."/>
            <person name="Mondo S."/>
            <person name="Riley R."/>
            <person name="Salamov A."/>
            <person name="Simmons B.A."/>
            <person name="Magnuson J.K."/>
            <person name="Henrissat B."/>
            <person name="Mortensen U.H."/>
            <person name="Larsen T.O."/>
            <person name="Devries R.P."/>
            <person name="Grigoriev I.V."/>
            <person name="Machida M."/>
            <person name="Baker S.E."/>
            <person name="Andersen M.R."/>
        </authorList>
    </citation>
    <scope>NUCLEOTIDE SEQUENCE [LARGE SCALE GENOMIC DNA]</scope>
    <source>
        <strain evidence="2 3">CBS 117625</strain>
    </source>
</reference>
<keyword evidence="1" id="KW-1133">Transmembrane helix</keyword>
<keyword evidence="3" id="KW-1185">Reference proteome</keyword>
<sequence>MFNGLGNNVAVSVLAAVATVLYAVPPLLKRYRAELRARSKFAHHSLDSYQLTTVDEDGY</sequence>
<keyword evidence="1" id="KW-0812">Transmembrane</keyword>
<organism evidence="2 3">
    <name type="scientific">Aspergillus pseudotamarii</name>
    <dbReference type="NCBI Taxonomy" id="132259"/>
    <lineage>
        <taxon>Eukaryota</taxon>
        <taxon>Fungi</taxon>
        <taxon>Dikarya</taxon>
        <taxon>Ascomycota</taxon>
        <taxon>Pezizomycotina</taxon>
        <taxon>Eurotiomycetes</taxon>
        <taxon>Eurotiomycetidae</taxon>
        <taxon>Eurotiales</taxon>
        <taxon>Aspergillaceae</taxon>
        <taxon>Aspergillus</taxon>
        <taxon>Aspergillus subgen. Circumdati</taxon>
    </lineage>
</organism>
<evidence type="ECO:0000313" key="2">
    <source>
        <dbReference type="EMBL" id="KAE8137369.1"/>
    </source>
</evidence>
<feature type="transmembrane region" description="Helical" evidence="1">
    <location>
        <begin position="6"/>
        <end position="28"/>
    </location>
</feature>
<evidence type="ECO:0000313" key="3">
    <source>
        <dbReference type="Proteomes" id="UP000325672"/>
    </source>
</evidence>
<keyword evidence="1" id="KW-0472">Membrane</keyword>
<gene>
    <name evidence="2" type="ORF">BDV38DRAFT_247178</name>
</gene>
<proteinExistence type="predicted"/>
<dbReference type="AlphaFoldDB" id="A0A5N6SU61"/>
<evidence type="ECO:0000256" key="1">
    <source>
        <dbReference type="SAM" id="Phobius"/>
    </source>
</evidence>
<dbReference type="RefSeq" id="XP_031913432.1">
    <property type="nucleotide sequence ID" value="XM_032054631.1"/>
</dbReference>
<protein>
    <submittedName>
        <fullName evidence="2">Uncharacterized protein</fullName>
    </submittedName>
</protein>